<feature type="compositionally biased region" description="Basic residues" evidence="1">
    <location>
        <begin position="1"/>
        <end position="11"/>
    </location>
</feature>
<sequence>MCKAKNSHSRWSRFSLPRDGGKQQVVRRKMQPTITMKLHILKSEGINSCRGNCHEYS</sequence>
<organism evidence="2">
    <name type="scientific">Blumeria graminis f. sp. tritici 96224</name>
    <dbReference type="NCBI Taxonomy" id="1268274"/>
    <lineage>
        <taxon>Eukaryota</taxon>
        <taxon>Fungi</taxon>
        <taxon>Dikarya</taxon>
        <taxon>Ascomycota</taxon>
        <taxon>Pezizomycotina</taxon>
        <taxon>Leotiomycetes</taxon>
        <taxon>Erysiphales</taxon>
        <taxon>Erysiphaceae</taxon>
        <taxon>Blumeria</taxon>
    </lineage>
</organism>
<accession>A0A381LCE4</accession>
<proteinExistence type="predicted"/>
<dbReference type="AlphaFoldDB" id="A0A381LCE4"/>
<reference evidence="2" key="1">
    <citation type="submission" date="2018-07" db="EMBL/GenBank/DDBJ databases">
        <authorList>
            <person name="Quirk P.G."/>
            <person name="Krulwich T.A."/>
        </authorList>
    </citation>
    <scope>NUCLEOTIDE SEQUENCE</scope>
    <source>
        <strain evidence="2">96224</strain>
    </source>
</reference>
<evidence type="ECO:0000313" key="2">
    <source>
        <dbReference type="EMBL" id="SUZ11132.1"/>
    </source>
</evidence>
<feature type="region of interest" description="Disordered" evidence="1">
    <location>
        <begin position="1"/>
        <end position="25"/>
    </location>
</feature>
<dbReference type="EMBL" id="UIGY01000111">
    <property type="protein sequence ID" value="SUZ11132.1"/>
    <property type="molecule type" value="Genomic_DNA"/>
</dbReference>
<name>A0A381LCE4_BLUGR</name>
<evidence type="ECO:0000256" key="1">
    <source>
        <dbReference type="SAM" id="MobiDB-lite"/>
    </source>
</evidence>
<feature type="non-terminal residue" evidence="2">
    <location>
        <position position="57"/>
    </location>
</feature>
<protein>
    <submittedName>
        <fullName evidence="2">Bgt-20832</fullName>
    </submittedName>
</protein>
<gene>
    <name evidence="2" type="ORF">BGT96224V2_LOCUS4264</name>
</gene>